<reference evidence="4" key="1">
    <citation type="submission" date="2018-06" db="EMBL/GenBank/DDBJ databases">
        <title>Paenibacillus xerothermodurans sp. nov. an extremely dry heat resistant spore forming bacterium isolated from the soil of Cape Canaveral, Florida.</title>
        <authorList>
            <person name="Seuylemezian A."/>
            <person name="Kaur N."/>
            <person name="Patil P."/>
            <person name="Patil P."/>
            <person name="Mayilraj S."/>
            <person name="Vaishampayan P."/>
        </authorList>
    </citation>
    <scope>NUCLEOTIDE SEQUENCE [LARGE SCALE GENOMIC DNA]</scope>
    <source>
        <strain evidence="4">ATCC 27380</strain>
    </source>
</reference>
<name>A0A2W1P364_PAEXE</name>
<dbReference type="GO" id="GO:0008080">
    <property type="term" value="F:N-acetyltransferase activity"/>
    <property type="evidence" value="ECO:0007669"/>
    <property type="project" value="InterPro"/>
</dbReference>
<dbReference type="SUPFAM" id="SSF55729">
    <property type="entry name" value="Acyl-CoA N-acyltransferases (Nat)"/>
    <property type="match status" value="1"/>
</dbReference>
<comment type="caution">
    <text evidence="4">The sequence shown here is derived from an EMBL/GenBank/DDBJ whole genome shotgun (WGS) entry which is preliminary data.</text>
</comment>
<organism evidence="4 5">
    <name type="scientific">Paenibacillus xerothermodurans</name>
    <dbReference type="NCBI Taxonomy" id="1977292"/>
    <lineage>
        <taxon>Bacteria</taxon>
        <taxon>Bacillati</taxon>
        <taxon>Bacillota</taxon>
        <taxon>Bacilli</taxon>
        <taxon>Bacillales</taxon>
        <taxon>Paenibacillaceae</taxon>
        <taxon>Paenibacillus</taxon>
    </lineage>
</organism>
<dbReference type="PANTHER" id="PTHR43626">
    <property type="entry name" value="ACYL-COA N-ACYLTRANSFERASE"/>
    <property type="match status" value="1"/>
</dbReference>
<proteinExistence type="predicted"/>
<keyword evidence="2" id="KW-0012">Acyltransferase</keyword>
<dbReference type="InterPro" id="IPR045039">
    <property type="entry name" value="NSI-like"/>
</dbReference>
<sequence length="138" mass="15783">MRQYQIVERAPTPAEHKKLWEAVGWGPIDTRMTQASLSNHIYAVVAVCEGDVVGMGRIVGDGVMYFYIQEVAVLPQHQGRGLGKTIIEHLLAYIQKRRHHNGVAFAGLYATRGNVRLYERYGFKDHSPFMTGMYRRFE</sequence>
<dbReference type="Gene3D" id="3.40.630.30">
    <property type="match status" value="1"/>
</dbReference>
<dbReference type="GO" id="GO:0005737">
    <property type="term" value="C:cytoplasm"/>
    <property type="evidence" value="ECO:0007669"/>
    <property type="project" value="TreeGrafter"/>
</dbReference>
<dbReference type="PROSITE" id="PS51186">
    <property type="entry name" value="GNAT"/>
    <property type="match status" value="1"/>
</dbReference>
<dbReference type="InterPro" id="IPR000182">
    <property type="entry name" value="GNAT_dom"/>
</dbReference>
<dbReference type="CDD" id="cd04301">
    <property type="entry name" value="NAT_SF"/>
    <property type="match status" value="1"/>
</dbReference>
<evidence type="ECO:0000259" key="3">
    <source>
        <dbReference type="PROSITE" id="PS51186"/>
    </source>
</evidence>
<dbReference type="Proteomes" id="UP000214746">
    <property type="component" value="Unassembled WGS sequence"/>
</dbReference>
<accession>A0A2W1P364</accession>
<keyword evidence="1" id="KW-0808">Transferase</keyword>
<dbReference type="PANTHER" id="PTHR43626:SF4">
    <property type="entry name" value="GCN5-RELATED N-ACETYLTRANSFERASE 2, CHLOROPLASTIC"/>
    <property type="match status" value="1"/>
</dbReference>
<gene>
    <name evidence="4" type="ORF">CBW46_003995</name>
</gene>
<evidence type="ECO:0000256" key="1">
    <source>
        <dbReference type="ARBA" id="ARBA00022679"/>
    </source>
</evidence>
<evidence type="ECO:0000313" key="4">
    <source>
        <dbReference type="EMBL" id="PZE21598.1"/>
    </source>
</evidence>
<dbReference type="Pfam" id="PF13508">
    <property type="entry name" value="Acetyltransf_7"/>
    <property type="match status" value="1"/>
</dbReference>
<evidence type="ECO:0000256" key="2">
    <source>
        <dbReference type="ARBA" id="ARBA00023315"/>
    </source>
</evidence>
<evidence type="ECO:0000313" key="5">
    <source>
        <dbReference type="Proteomes" id="UP000214746"/>
    </source>
</evidence>
<dbReference type="OrthoDB" id="9775804at2"/>
<feature type="domain" description="N-acetyltransferase" evidence="3">
    <location>
        <begin position="4"/>
        <end position="138"/>
    </location>
</feature>
<dbReference type="AlphaFoldDB" id="A0A2W1P364"/>
<keyword evidence="5" id="KW-1185">Reference proteome</keyword>
<dbReference type="InterPro" id="IPR016181">
    <property type="entry name" value="Acyl_CoA_acyltransferase"/>
</dbReference>
<protein>
    <submittedName>
        <fullName evidence="4">N-acetyltransferase</fullName>
    </submittedName>
</protein>
<dbReference type="EMBL" id="NHRJ02000002">
    <property type="protein sequence ID" value="PZE21598.1"/>
    <property type="molecule type" value="Genomic_DNA"/>
</dbReference>